<dbReference type="SUPFAM" id="SSF51905">
    <property type="entry name" value="FAD/NAD(P)-binding domain"/>
    <property type="match status" value="2"/>
</dbReference>
<evidence type="ECO:0000256" key="2">
    <source>
        <dbReference type="ARBA" id="ARBA00010139"/>
    </source>
</evidence>
<comment type="similarity">
    <text evidence="2">Belongs to the FAD-binding monooxygenase family.</text>
</comment>
<evidence type="ECO:0000256" key="3">
    <source>
        <dbReference type="ARBA" id="ARBA00022630"/>
    </source>
</evidence>
<dbReference type="GO" id="GO:0004497">
    <property type="term" value="F:monooxygenase activity"/>
    <property type="evidence" value="ECO:0007669"/>
    <property type="project" value="UniProtKB-KW"/>
</dbReference>
<keyword evidence="8" id="KW-1185">Reference proteome</keyword>
<proteinExistence type="inferred from homology"/>
<dbReference type="PANTHER" id="PTHR43098">
    <property type="entry name" value="L-ORNITHINE N(5)-MONOOXYGENASE-RELATED"/>
    <property type="match status" value="1"/>
</dbReference>
<organism evidence="7 8">
    <name type="scientific">Fusarium acutatum</name>
    <dbReference type="NCBI Taxonomy" id="78861"/>
    <lineage>
        <taxon>Eukaryota</taxon>
        <taxon>Fungi</taxon>
        <taxon>Dikarya</taxon>
        <taxon>Ascomycota</taxon>
        <taxon>Pezizomycotina</taxon>
        <taxon>Sordariomycetes</taxon>
        <taxon>Hypocreomycetidae</taxon>
        <taxon>Hypocreales</taxon>
        <taxon>Nectriaceae</taxon>
        <taxon>Fusarium</taxon>
        <taxon>Fusarium fujikuroi species complex</taxon>
    </lineage>
</organism>
<accession>A0A8H4NK26</accession>
<evidence type="ECO:0000256" key="4">
    <source>
        <dbReference type="ARBA" id="ARBA00022827"/>
    </source>
</evidence>
<dbReference type="OrthoDB" id="66881at2759"/>
<dbReference type="AlphaFoldDB" id="A0A8H4NK26"/>
<protein>
    <submittedName>
        <fullName evidence="7">Cyclohexanone monooxygenase</fullName>
    </submittedName>
</protein>
<reference evidence="7 8" key="1">
    <citation type="submission" date="2020-01" db="EMBL/GenBank/DDBJ databases">
        <title>Identification and distribution of gene clusters putatively required for synthesis of sphingolipid metabolism inhibitors in phylogenetically diverse species of the filamentous fungus Fusarium.</title>
        <authorList>
            <person name="Kim H.-S."/>
            <person name="Busman M."/>
            <person name="Brown D.W."/>
            <person name="Divon H."/>
            <person name="Uhlig S."/>
            <person name="Proctor R.H."/>
        </authorList>
    </citation>
    <scope>NUCLEOTIDE SEQUENCE [LARGE SCALE GENOMIC DNA]</scope>
    <source>
        <strain evidence="7 8">NRRL 13308</strain>
    </source>
</reference>
<evidence type="ECO:0000256" key="1">
    <source>
        <dbReference type="ARBA" id="ARBA00001974"/>
    </source>
</evidence>
<evidence type="ECO:0000313" key="7">
    <source>
        <dbReference type="EMBL" id="KAF4435963.1"/>
    </source>
</evidence>
<dbReference type="InterPro" id="IPR036188">
    <property type="entry name" value="FAD/NAD-bd_sf"/>
</dbReference>
<name>A0A8H4NK26_9HYPO</name>
<evidence type="ECO:0000256" key="6">
    <source>
        <dbReference type="ARBA" id="ARBA00023002"/>
    </source>
</evidence>
<dbReference type="PANTHER" id="PTHR43098:SF2">
    <property type="entry name" value="FAD-BINDING MONOOXYGENASE AUSB-RELATED"/>
    <property type="match status" value="1"/>
</dbReference>
<evidence type="ECO:0000313" key="8">
    <source>
        <dbReference type="Proteomes" id="UP000536711"/>
    </source>
</evidence>
<dbReference type="Proteomes" id="UP000536711">
    <property type="component" value="Unassembled WGS sequence"/>
</dbReference>
<dbReference type="InterPro" id="IPR050775">
    <property type="entry name" value="FAD-binding_Monooxygenases"/>
</dbReference>
<keyword evidence="4" id="KW-0274">FAD</keyword>
<keyword evidence="7" id="KW-0503">Monooxygenase</keyword>
<comment type="caution">
    <text evidence="7">The sequence shown here is derived from an EMBL/GenBank/DDBJ whole genome shotgun (WGS) entry which is preliminary data.</text>
</comment>
<keyword evidence="6" id="KW-0560">Oxidoreductase</keyword>
<sequence>MTLPSNTGVSKAEFLETLAKYEVERQKRQRDDGLAQYIDAGKSDKFKHYGEDPWIEYDNTLRQQPPPPVANGDHKRLVILGAGYGAMTFAIRFIEAGVFKAEDIIFVDQAGGFGGVWYWNRYPGLMCDVRSSVYLPLLEETSYMPKDRYSYGPELKEYAEILASKWNLQSQGLWQSTLSHSRWDEKSNEWVHTIIRKVNGKEETMTIRSDYYLLISGVLSRPKLPRIPGLSEFQGHMFHTARWDFGYTGGSPSDFDMIKLRNKRVAYLGTGATAVQAIPELAKWCQKLYVIQRTPASVAERGQAPTDPGEWAKATSYKGWQRAQRDNMARWISNEPDIEEDLIQDAWTSFPSYSGLVGGPAAAELTEASVKDYIADLLQLDHPRQAGIRARVDDIVQDTETAESLKPWYPGYCKRPCFHDEYLQSFNLANVELVDTGGRGVDKLTPTGLVAGSKKIDIDLLILGTGFEPWTAGSPAHRANVTITGRDGLDMDEKWRAGIGTLHGCFTRGFPNLILPGLTQAGASVNYCHMTDVAAEHVAHILTEAAKRAKAGHKVLVEPTAEGEEVWTMKIVRGAYALGGLSICTPSYATNEGALTKQKSPEEQLKLARGSIFPTGFPSYSNYLKEWTSTGLLPGVDIRVVE</sequence>
<comment type="cofactor">
    <cofactor evidence="1">
        <name>FAD</name>
        <dbReference type="ChEBI" id="CHEBI:57692"/>
    </cofactor>
</comment>
<keyword evidence="3" id="KW-0285">Flavoprotein</keyword>
<keyword evidence="5" id="KW-0521">NADP</keyword>
<dbReference type="Gene3D" id="3.50.50.60">
    <property type="entry name" value="FAD/NAD(P)-binding domain"/>
    <property type="match status" value="2"/>
</dbReference>
<dbReference type="EMBL" id="JAADJF010000161">
    <property type="protein sequence ID" value="KAF4435963.1"/>
    <property type="molecule type" value="Genomic_DNA"/>
</dbReference>
<evidence type="ECO:0000256" key="5">
    <source>
        <dbReference type="ARBA" id="ARBA00022857"/>
    </source>
</evidence>
<gene>
    <name evidence="7" type="ORF">FACUT_6814</name>
</gene>